<dbReference type="EMBL" id="CAJVCH010547204">
    <property type="protein sequence ID" value="CAG7828363.1"/>
    <property type="molecule type" value="Genomic_DNA"/>
</dbReference>
<name>A0A8J2LA93_9HEXA</name>
<reference evidence="1" key="1">
    <citation type="submission" date="2021-06" db="EMBL/GenBank/DDBJ databases">
        <authorList>
            <person name="Hodson N. C."/>
            <person name="Mongue J. A."/>
            <person name="Jaron S. K."/>
        </authorList>
    </citation>
    <scope>NUCLEOTIDE SEQUENCE</scope>
</reference>
<keyword evidence="2" id="KW-1185">Reference proteome</keyword>
<accession>A0A8J2LA93</accession>
<sequence>MCNFLKADEVIGTPQDFKSISNRLFETVSGLFVRVEFTTGLILDEDERFSLCRLNRVANTPPVVPANNHFNPPQPAPGVGFSEVHLSPAQRSAMQSLQHANTTSFGSFISQESHFGNSILPVLPRFDNMTKPN</sequence>
<dbReference type="OrthoDB" id="419617at2759"/>
<dbReference type="Pfam" id="PF15925">
    <property type="entry name" value="SOSSC"/>
    <property type="match status" value="1"/>
</dbReference>
<dbReference type="GO" id="GO:0070876">
    <property type="term" value="C:SOSS complex"/>
    <property type="evidence" value="ECO:0007669"/>
    <property type="project" value="InterPro"/>
</dbReference>
<dbReference type="InterPro" id="IPR031821">
    <property type="entry name" value="SOSSC"/>
</dbReference>
<organism evidence="1 2">
    <name type="scientific">Allacma fusca</name>
    <dbReference type="NCBI Taxonomy" id="39272"/>
    <lineage>
        <taxon>Eukaryota</taxon>
        <taxon>Metazoa</taxon>
        <taxon>Ecdysozoa</taxon>
        <taxon>Arthropoda</taxon>
        <taxon>Hexapoda</taxon>
        <taxon>Collembola</taxon>
        <taxon>Symphypleona</taxon>
        <taxon>Sminthuridae</taxon>
        <taxon>Allacma</taxon>
    </lineage>
</organism>
<protein>
    <submittedName>
        <fullName evidence="1">Uncharacterized protein</fullName>
    </submittedName>
</protein>
<evidence type="ECO:0000313" key="1">
    <source>
        <dbReference type="EMBL" id="CAG7828363.1"/>
    </source>
</evidence>
<gene>
    <name evidence="1" type="ORF">AFUS01_LOCUS38294</name>
</gene>
<proteinExistence type="predicted"/>
<dbReference type="Proteomes" id="UP000708208">
    <property type="component" value="Unassembled WGS sequence"/>
</dbReference>
<dbReference type="AlphaFoldDB" id="A0A8J2LA93"/>
<dbReference type="GO" id="GO:0006281">
    <property type="term" value="P:DNA repair"/>
    <property type="evidence" value="ECO:0007669"/>
    <property type="project" value="InterPro"/>
</dbReference>
<evidence type="ECO:0000313" key="2">
    <source>
        <dbReference type="Proteomes" id="UP000708208"/>
    </source>
</evidence>
<comment type="caution">
    <text evidence="1">The sequence shown here is derived from an EMBL/GenBank/DDBJ whole genome shotgun (WGS) entry which is preliminary data.</text>
</comment>